<name>A0A2K3P3I2_TRIPR</name>
<dbReference type="GO" id="GO:0005732">
    <property type="term" value="C:sno(s)RNA-containing ribonucleoprotein complex"/>
    <property type="evidence" value="ECO:0007669"/>
    <property type="project" value="UniProtKB-UniRule"/>
</dbReference>
<evidence type="ECO:0000256" key="5">
    <source>
        <dbReference type="ARBA" id="ARBA00023274"/>
    </source>
</evidence>
<dbReference type="AlphaFoldDB" id="A0A2K3P3I2"/>
<proteinExistence type="inferred from homology"/>
<feature type="region of interest" description="Disordered" evidence="8">
    <location>
        <begin position="1"/>
        <end position="20"/>
    </location>
</feature>
<evidence type="ECO:0000256" key="1">
    <source>
        <dbReference type="ARBA" id="ARBA00004604"/>
    </source>
</evidence>
<feature type="compositionally biased region" description="Basic and acidic residues" evidence="8">
    <location>
        <begin position="107"/>
        <end position="116"/>
    </location>
</feature>
<dbReference type="Proteomes" id="UP000236291">
    <property type="component" value="Unassembled WGS sequence"/>
</dbReference>
<feature type="region of interest" description="Disordered" evidence="8">
    <location>
        <begin position="105"/>
        <end position="309"/>
    </location>
</feature>
<dbReference type="PIRSF" id="PIRSF017300">
    <property type="entry name" value="snoRNP_Mpp10"/>
    <property type="match status" value="1"/>
</dbReference>
<dbReference type="InterPro" id="IPR012173">
    <property type="entry name" value="Mpp10"/>
</dbReference>
<organism evidence="9 10">
    <name type="scientific">Trifolium pratense</name>
    <name type="common">Red clover</name>
    <dbReference type="NCBI Taxonomy" id="57577"/>
    <lineage>
        <taxon>Eukaryota</taxon>
        <taxon>Viridiplantae</taxon>
        <taxon>Streptophyta</taxon>
        <taxon>Embryophyta</taxon>
        <taxon>Tracheophyta</taxon>
        <taxon>Spermatophyta</taxon>
        <taxon>Magnoliopsida</taxon>
        <taxon>eudicotyledons</taxon>
        <taxon>Gunneridae</taxon>
        <taxon>Pentapetalae</taxon>
        <taxon>rosids</taxon>
        <taxon>fabids</taxon>
        <taxon>Fabales</taxon>
        <taxon>Fabaceae</taxon>
        <taxon>Papilionoideae</taxon>
        <taxon>50 kb inversion clade</taxon>
        <taxon>NPAAA clade</taxon>
        <taxon>Hologalegina</taxon>
        <taxon>IRL clade</taxon>
        <taxon>Trifolieae</taxon>
        <taxon>Trifolium</taxon>
    </lineage>
</organism>
<sequence length="636" mass="72439">MANTNNAGAEALRRLKEVDPPSLLAPNPTLSETARAASQYLFSSIRPFSQKCPLDQLLVDGYDAEQIWHQIDLQTQPLLSTLRRRVNQFVKNPDEIAQLKVPSSVAKKVEAKNHEEWEQESDDFDEELDEDDDDEDDFEGVEKEEKNGGSDGEEEEDDDDDDEEGSEDEDEDEEGEKEKGKGKDSGIEDKFLKINELNEYLEKEENNYENAEEADDGDEDSEEDDELEKAGEFEMDEDDEDDDEEEDEDDEEEEEGMENARYDDFFVGKKEKSSKRKDQLVEESEDSGDEDDMESNKQKKRTASTHEKQLEKIQSEIELMEKANVEPKTWSMQGEVTAANRPVDSLLAVNLDFEHNVRPTPVITEEFTASIEEMIQKRIIELFKGLSKIQPLTNASCDSSTLISYPQTSSPSTSNLFYQFIKNNNCIPPSSWVINSFCIQKSSDTNDRMWYRIARKGLFNDVQRAPRLPSKAPREVKELDDNKSKKGLAEMYEQEYVQKIDPTSAPLSSKDKLKNEASMLFKRLCLKLDALSHFSFAPKPVIEDMSFQTNVPALAMEEIAPVAVSDAAMLAPEEVFDGKGDVKEEAELTQAERKRRRANKKRKFKADAVKRSEKKARSEKKEDNAIPGQVNVTLFP</sequence>
<reference evidence="9 10" key="1">
    <citation type="journal article" date="2014" name="Am. J. Bot.">
        <title>Genome assembly and annotation for red clover (Trifolium pratense; Fabaceae).</title>
        <authorList>
            <person name="Istvanek J."/>
            <person name="Jaros M."/>
            <person name="Krenek A."/>
            <person name="Repkova J."/>
        </authorList>
    </citation>
    <scope>NUCLEOTIDE SEQUENCE [LARGE SCALE GENOMIC DNA]</scope>
    <source>
        <strain evidence="10">cv. Tatra</strain>
        <tissue evidence="9">Young leaves</tissue>
    </source>
</reference>
<evidence type="ECO:0000313" key="9">
    <source>
        <dbReference type="EMBL" id="PNY09854.1"/>
    </source>
</evidence>
<evidence type="ECO:0000256" key="3">
    <source>
        <dbReference type="ARBA" id="ARBA00022552"/>
    </source>
</evidence>
<feature type="compositionally biased region" description="Basic and acidic residues" evidence="8">
    <location>
        <begin position="258"/>
        <end position="280"/>
    </location>
</feature>
<dbReference type="EMBL" id="ASHM01003420">
    <property type="protein sequence ID" value="PNY09854.1"/>
    <property type="molecule type" value="Genomic_DNA"/>
</dbReference>
<evidence type="ECO:0000256" key="4">
    <source>
        <dbReference type="ARBA" id="ARBA00023242"/>
    </source>
</evidence>
<comment type="caution">
    <text evidence="9">The sequence shown here is derived from an EMBL/GenBank/DDBJ whole genome shotgun (WGS) entry which is preliminary data.</text>
</comment>
<keyword evidence="2 7" id="KW-0690">Ribosome biogenesis</keyword>
<comment type="subcellular location">
    <subcellularLocation>
        <location evidence="1 7">Nucleus</location>
        <location evidence="1 7">Nucleolus</location>
    </subcellularLocation>
</comment>
<feature type="compositionally biased region" description="Basic and acidic residues" evidence="8">
    <location>
        <begin position="605"/>
        <end position="624"/>
    </location>
</feature>
<feature type="compositionally biased region" description="Acidic residues" evidence="8">
    <location>
        <begin position="117"/>
        <end position="139"/>
    </location>
</feature>
<feature type="compositionally biased region" description="Acidic residues" evidence="8">
    <location>
        <begin position="151"/>
        <end position="175"/>
    </location>
</feature>
<feature type="compositionally biased region" description="Basic and acidic residues" evidence="8">
    <location>
        <begin position="176"/>
        <end position="193"/>
    </location>
</feature>
<comment type="function">
    <text evidence="7">Involved in nucleolar processing of pre-18S ribosomal RNA.</text>
</comment>
<protein>
    <recommendedName>
        <fullName evidence="7">U3 small nucleolar ribonucleoprotein protein MPP10</fullName>
    </recommendedName>
</protein>
<dbReference type="GO" id="GO:0034457">
    <property type="term" value="C:Mpp10 complex"/>
    <property type="evidence" value="ECO:0007669"/>
    <property type="project" value="UniProtKB-UniRule"/>
</dbReference>
<feature type="region of interest" description="Disordered" evidence="8">
    <location>
        <begin position="581"/>
        <end position="636"/>
    </location>
</feature>
<feature type="compositionally biased region" description="Basic and acidic residues" evidence="8">
    <location>
        <begin position="581"/>
        <end position="592"/>
    </location>
</feature>
<gene>
    <name evidence="9" type="ORF">L195_g006412</name>
</gene>
<keyword evidence="5 7" id="KW-0687">Ribonucleoprotein</keyword>
<dbReference type="GO" id="GO:0006364">
    <property type="term" value="P:rRNA processing"/>
    <property type="evidence" value="ECO:0007669"/>
    <property type="project" value="UniProtKB-KW"/>
</dbReference>
<comment type="similarity">
    <text evidence="6 7">Belongs to the MPP10 family.</text>
</comment>
<keyword evidence="4 7" id="KW-0539">Nucleus</keyword>
<reference evidence="9 10" key="2">
    <citation type="journal article" date="2017" name="Front. Plant Sci.">
        <title>Gene Classification and Mining of Molecular Markers Useful in Red Clover (Trifolium pratense) Breeding.</title>
        <authorList>
            <person name="Istvanek J."/>
            <person name="Dluhosova J."/>
            <person name="Dluhos P."/>
            <person name="Patkova L."/>
            <person name="Nedelnik J."/>
            <person name="Repkova J."/>
        </authorList>
    </citation>
    <scope>NUCLEOTIDE SEQUENCE [LARGE SCALE GENOMIC DNA]</scope>
    <source>
        <strain evidence="10">cv. Tatra</strain>
        <tissue evidence="9">Young leaves</tissue>
    </source>
</reference>
<feature type="compositionally biased region" description="Acidic residues" evidence="8">
    <location>
        <begin position="281"/>
        <end position="293"/>
    </location>
</feature>
<evidence type="ECO:0000313" key="10">
    <source>
        <dbReference type="Proteomes" id="UP000236291"/>
    </source>
</evidence>
<dbReference type="STRING" id="57577.A0A2K3P3I2"/>
<evidence type="ECO:0000256" key="2">
    <source>
        <dbReference type="ARBA" id="ARBA00022517"/>
    </source>
</evidence>
<accession>A0A2K3P3I2</accession>
<dbReference type="GO" id="GO:0032040">
    <property type="term" value="C:small-subunit processome"/>
    <property type="evidence" value="ECO:0007669"/>
    <property type="project" value="TreeGrafter"/>
</dbReference>
<feature type="compositionally biased region" description="Acidic residues" evidence="8">
    <location>
        <begin position="210"/>
        <end position="257"/>
    </location>
</feature>
<evidence type="ECO:0000256" key="7">
    <source>
        <dbReference type="PIRNR" id="PIRNR017300"/>
    </source>
</evidence>
<evidence type="ECO:0000256" key="8">
    <source>
        <dbReference type="SAM" id="MobiDB-lite"/>
    </source>
</evidence>
<feature type="compositionally biased region" description="Basic residues" evidence="8">
    <location>
        <begin position="593"/>
        <end position="604"/>
    </location>
</feature>
<dbReference type="PANTHER" id="PTHR17039">
    <property type="entry name" value="U3 SMALL NUCLEOLAR RIBONUCLEOPROTEIN PROTEIN MPP10"/>
    <property type="match status" value="1"/>
</dbReference>
<dbReference type="PANTHER" id="PTHR17039:SF0">
    <property type="entry name" value="U3 SMALL NUCLEOLAR RIBONUCLEOPROTEIN PROTEIN MPP10"/>
    <property type="match status" value="1"/>
</dbReference>
<keyword evidence="3 7" id="KW-0698">rRNA processing</keyword>
<dbReference type="Pfam" id="PF04006">
    <property type="entry name" value="Mpp10"/>
    <property type="match status" value="2"/>
</dbReference>
<evidence type="ECO:0000256" key="6">
    <source>
        <dbReference type="ARBA" id="ARBA00029455"/>
    </source>
</evidence>